<keyword evidence="2" id="KW-1185">Reference proteome</keyword>
<name>A0A8S3T4F0_MYTED</name>
<protein>
    <submittedName>
        <fullName evidence="1">Uncharacterized protein</fullName>
    </submittedName>
</protein>
<organism evidence="1 2">
    <name type="scientific">Mytilus edulis</name>
    <name type="common">Blue mussel</name>
    <dbReference type="NCBI Taxonomy" id="6550"/>
    <lineage>
        <taxon>Eukaryota</taxon>
        <taxon>Metazoa</taxon>
        <taxon>Spiralia</taxon>
        <taxon>Lophotrochozoa</taxon>
        <taxon>Mollusca</taxon>
        <taxon>Bivalvia</taxon>
        <taxon>Autobranchia</taxon>
        <taxon>Pteriomorphia</taxon>
        <taxon>Mytilida</taxon>
        <taxon>Mytiloidea</taxon>
        <taxon>Mytilidae</taxon>
        <taxon>Mytilinae</taxon>
        <taxon>Mytilus</taxon>
    </lineage>
</organism>
<reference evidence="1" key="1">
    <citation type="submission" date="2021-03" db="EMBL/GenBank/DDBJ databases">
        <authorList>
            <person name="Bekaert M."/>
        </authorList>
    </citation>
    <scope>NUCLEOTIDE SEQUENCE</scope>
</reference>
<dbReference type="EMBL" id="CAJPWZ010001792">
    <property type="protein sequence ID" value="CAG2223873.1"/>
    <property type="molecule type" value="Genomic_DNA"/>
</dbReference>
<dbReference type="Proteomes" id="UP000683360">
    <property type="component" value="Unassembled WGS sequence"/>
</dbReference>
<evidence type="ECO:0000313" key="2">
    <source>
        <dbReference type="Proteomes" id="UP000683360"/>
    </source>
</evidence>
<dbReference type="AlphaFoldDB" id="A0A8S3T4F0"/>
<comment type="caution">
    <text evidence="1">The sequence shown here is derived from an EMBL/GenBank/DDBJ whole genome shotgun (WGS) entry which is preliminary data.</text>
</comment>
<sequence length="150" mass="17459">MIQEIVLNFLKEKGGSILWPKSWTNSVNKLKDGDVRVIAILVTASQDICIINVNKKVMPTCKTDSQFEYRECLDMFFDIIQKYQETYKTILRGDLNGTLLDTRNNKHDKLLLKKLCVRNGNLQVKSKIQDILGHLHHRSTMYWMMTNILS</sequence>
<evidence type="ECO:0000313" key="1">
    <source>
        <dbReference type="EMBL" id="CAG2223873.1"/>
    </source>
</evidence>
<gene>
    <name evidence="1" type="ORF">MEDL_37056</name>
</gene>
<accession>A0A8S3T4F0</accession>
<proteinExistence type="predicted"/>